<feature type="domain" description="DUF7851" evidence="2">
    <location>
        <begin position="36"/>
        <end position="119"/>
    </location>
</feature>
<dbReference type="PANTHER" id="PTHR36375:SF1">
    <property type="entry name" value="OS05G0459300 PROTEIN"/>
    <property type="match status" value="1"/>
</dbReference>
<gene>
    <name evidence="3" type="ORF">Fot_39242</name>
</gene>
<dbReference type="Pfam" id="PF25236">
    <property type="entry name" value="DUF7851"/>
    <property type="match status" value="1"/>
</dbReference>
<proteinExistence type="predicted"/>
<dbReference type="PANTHER" id="PTHR36375">
    <property type="entry name" value="OS05G0459300 PROTEIN"/>
    <property type="match status" value="1"/>
</dbReference>
<sequence length="131" mass="14506">MAVRAHPPPISSTANHNPQPVKKQSIGEYEGGDGQVMAQEIPLREVNKKLIRGTMGCEMAVFKFRKGCITFYVYAVRKIGNLGFSCADDLRTILQSVVELKDFIDHTAMLALPNQKCINYATAQPTVTMAY</sequence>
<reference evidence="4" key="1">
    <citation type="submission" date="2024-07" db="EMBL/GenBank/DDBJ databases">
        <title>Two chromosome-level genome assemblies of Korean endemic species Abeliophyllum distichum and Forsythia ovata (Oleaceae).</title>
        <authorList>
            <person name="Jang H."/>
        </authorList>
    </citation>
    <scope>NUCLEOTIDE SEQUENCE [LARGE SCALE GENOMIC DNA]</scope>
</reference>
<dbReference type="InterPro" id="IPR057173">
    <property type="entry name" value="DUF7851"/>
</dbReference>
<evidence type="ECO:0000313" key="3">
    <source>
        <dbReference type="EMBL" id="KAL2495485.1"/>
    </source>
</evidence>
<dbReference type="EMBL" id="JBFOLJ010000011">
    <property type="protein sequence ID" value="KAL2495485.1"/>
    <property type="molecule type" value="Genomic_DNA"/>
</dbReference>
<dbReference type="Proteomes" id="UP001604277">
    <property type="component" value="Unassembled WGS sequence"/>
</dbReference>
<accession>A0ABD1S463</accession>
<evidence type="ECO:0000259" key="2">
    <source>
        <dbReference type="Pfam" id="PF25236"/>
    </source>
</evidence>
<dbReference type="AlphaFoldDB" id="A0ABD1S463"/>
<feature type="compositionally biased region" description="Pro residues" evidence="1">
    <location>
        <begin position="1"/>
        <end position="10"/>
    </location>
</feature>
<comment type="caution">
    <text evidence="3">The sequence shown here is derived from an EMBL/GenBank/DDBJ whole genome shotgun (WGS) entry which is preliminary data.</text>
</comment>
<evidence type="ECO:0000313" key="4">
    <source>
        <dbReference type="Proteomes" id="UP001604277"/>
    </source>
</evidence>
<keyword evidence="4" id="KW-1185">Reference proteome</keyword>
<name>A0ABD1S463_9LAMI</name>
<organism evidence="3 4">
    <name type="scientific">Forsythia ovata</name>
    <dbReference type="NCBI Taxonomy" id="205694"/>
    <lineage>
        <taxon>Eukaryota</taxon>
        <taxon>Viridiplantae</taxon>
        <taxon>Streptophyta</taxon>
        <taxon>Embryophyta</taxon>
        <taxon>Tracheophyta</taxon>
        <taxon>Spermatophyta</taxon>
        <taxon>Magnoliopsida</taxon>
        <taxon>eudicotyledons</taxon>
        <taxon>Gunneridae</taxon>
        <taxon>Pentapetalae</taxon>
        <taxon>asterids</taxon>
        <taxon>lamiids</taxon>
        <taxon>Lamiales</taxon>
        <taxon>Oleaceae</taxon>
        <taxon>Forsythieae</taxon>
        <taxon>Forsythia</taxon>
    </lineage>
</organism>
<feature type="region of interest" description="Disordered" evidence="1">
    <location>
        <begin position="1"/>
        <end position="25"/>
    </location>
</feature>
<protein>
    <recommendedName>
        <fullName evidence="2">DUF7851 domain-containing protein</fullName>
    </recommendedName>
</protein>
<evidence type="ECO:0000256" key="1">
    <source>
        <dbReference type="SAM" id="MobiDB-lite"/>
    </source>
</evidence>